<keyword evidence="3" id="KW-1185">Reference proteome</keyword>
<proteinExistence type="predicted"/>
<feature type="signal peptide" evidence="1">
    <location>
        <begin position="1"/>
        <end position="23"/>
    </location>
</feature>
<organism evidence="2 3">
    <name type="scientific">Lecanosticta acicola</name>
    <dbReference type="NCBI Taxonomy" id="111012"/>
    <lineage>
        <taxon>Eukaryota</taxon>
        <taxon>Fungi</taxon>
        <taxon>Dikarya</taxon>
        <taxon>Ascomycota</taxon>
        <taxon>Pezizomycotina</taxon>
        <taxon>Dothideomycetes</taxon>
        <taxon>Dothideomycetidae</taxon>
        <taxon>Mycosphaerellales</taxon>
        <taxon>Mycosphaerellaceae</taxon>
        <taxon>Lecanosticta</taxon>
    </lineage>
</organism>
<gene>
    <name evidence="2" type="ORF">LECACI_7A004230</name>
</gene>
<protein>
    <submittedName>
        <fullName evidence="2">Uncharacterized protein</fullName>
    </submittedName>
</protein>
<name>A0AAI8YYD3_9PEZI</name>
<evidence type="ECO:0000256" key="1">
    <source>
        <dbReference type="SAM" id="SignalP"/>
    </source>
</evidence>
<accession>A0AAI8YYD3</accession>
<reference evidence="2" key="1">
    <citation type="submission" date="2023-11" db="EMBL/GenBank/DDBJ databases">
        <authorList>
            <person name="Alioto T."/>
            <person name="Alioto T."/>
            <person name="Gomez Garrido J."/>
        </authorList>
    </citation>
    <scope>NUCLEOTIDE SEQUENCE</scope>
</reference>
<keyword evidence="1" id="KW-0732">Signal</keyword>
<dbReference type="AlphaFoldDB" id="A0AAI8YYD3"/>
<evidence type="ECO:0000313" key="3">
    <source>
        <dbReference type="Proteomes" id="UP001296104"/>
    </source>
</evidence>
<sequence length="170" mass="18512">MFPTSLLAATLAALLTLTTPATAALPPNPNNLAPRAPQIGNILFQISNFQAECHSGQCSYRMKIIAAGTDEIPYGFTASCQGERVPRGDATLRNCAVNRGKQIQDVQAYLQQAPLRPEFRSKLVVQVGVNEGGNRITYYQAEKMGTYGDWQRLADQGQFNVYANEFAAVA</sequence>
<dbReference type="Proteomes" id="UP001296104">
    <property type="component" value="Unassembled WGS sequence"/>
</dbReference>
<dbReference type="EMBL" id="CAVMBE010000022">
    <property type="protein sequence ID" value="CAK4003308.1"/>
    <property type="molecule type" value="Genomic_DNA"/>
</dbReference>
<feature type="chain" id="PRO_5042542297" evidence="1">
    <location>
        <begin position="24"/>
        <end position="170"/>
    </location>
</feature>
<evidence type="ECO:0000313" key="2">
    <source>
        <dbReference type="EMBL" id="CAK4003308.1"/>
    </source>
</evidence>
<comment type="caution">
    <text evidence="2">The sequence shown here is derived from an EMBL/GenBank/DDBJ whole genome shotgun (WGS) entry which is preliminary data.</text>
</comment>